<feature type="compositionally biased region" description="Basic and acidic residues" evidence="2">
    <location>
        <begin position="1689"/>
        <end position="1702"/>
    </location>
</feature>
<feature type="compositionally biased region" description="Basic and acidic residues" evidence="2">
    <location>
        <begin position="2911"/>
        <end position="2926"/>
    </location>
</feature>
<feature type="region of interest" description="Disordered" evidence="2">
    <location>
        <begin position="713"/>
        <end position="751"/>
    </location>
</feature>
<dbReference type="Pfam" id="PF07500">
    <property type="entry name" value="TFIIS_M"/>
    <property type="match status" value="1"/>
</dbReference>
<feature type="compositionally biased region" description="Basic and acidic residues" evidence="2">
    <location>
        <begin position="2730"/>
        <end position="2742"/>
    </location>
</feature>
<feature type="compositionally biased region" description="Low complexity" evidence="2">
    <location>
        <begin position="1478"/>
        <end position="1491"/>
    </location>
</feature>
<feature type="region of interest" description="Disordered" evidence="2">
    <location>
        <begin position="1003"/>
        <end position="1239"/>
    </location>
</feature>
<keyword evidence="5" id="KW-1185">Reference proteome</keyword>
<feature type="region of interest" description="Disordered" evidence="2">
    <location>
        <begin position="353"/>
        <end position="410"/>
    </location>
</feature>
<feature type="compositionally biased region" description="Polar residues" evidence="2">
    <location>
        <begin position="1383"/>
        <end position="1395"/>
    </location>
</feature>
<dbReference type="Ensembl" id="ENSPMGT00000014883.1">
    <property type="protein sequence ID" value="ENSPMGP00000013947.1"/>
    <property type="gene ID" value="ENSPMGG00000011458.1"/>
</dbReference>
<feature type="compositionally biased region" description="Basic and acidic residues" evidence="2">
    <location>
        <begin position="2822"/>
        <end position="2878"/>
    </location>
</feature>
<organism evidence="4 5">
    <name type="scientific">Periophthalmus magnuspinnatus</name>
    <dbReference type="NCBI Taxonomy" id="409849"/>
    <lineage>
        <taxon>Eukaryota</taxon>
        <taxon>Metazoa</taxon>
        <taxon>Chordata</taxon>
        <taxon>Craniata</taxon>
        <taxon>Vertebrata</taxon>
        <taxon>Euteleostomi</taxon>
        <taxon>Actinopterygii</taxon>
        <taxon>Neopterygii</taxon>
        <taxon>Teleostei</taxon>
        <taxon>Neoteleostei</taxon>
        <taxon>Acanthomorphata</taxon>
        <taxon>Gobiaria</taxon>
        <taxon>Gobiiformes</taxon>
        <taxon>Gobioidei</taxon>
        <taxon>Gobiidae</taxon>
        <taxon>Oxudercinae</taxon>
        <taxon>Periophthalmus</taxon>
    </lineage>
</organism>
<protein>
    <recommendedName>
        <fullName evidence="3">TFIIS central domain-containing protein</fullName>
    </recommendedName>
</protein>
<dbReference type="InterPro" id="IPR003618">
    <property type="entry name" value="TFIIS_cen_dom"/>
</dbReference>
<feature type="compositionally biased region" description="Basic residues" evidence="2">
    <location>
        <begin position="1396"/>
        <end position="1452"/>
    </location>
</feature>
<dbReference type="InterPro" id="IPR012921">
    <property type="entry name" value="SPOC_C"/>
</dbReference>
<feature type="compositionally biased region" description="Basic and acidic residues" evidence="2">
    <location>
        <begin position="2293"/>
        <end position="2304"/>
    </location>
</feature>
<feature type="compositionally biased region" description="Pro residues" evidence="2">
    <location>
        <begin position="496"/>
        <end position="511"/>
    </location>
</feature>
<feature type="region of interest" description="Disordered" evidence="2">
    <location>
        <begin position="33"/>
        <end position="106"/>
    </location>
</feature>
<feature type="compositionally biased region" description="Polar residues" evidence="2">
    <location>
        <begin position="359"/>
        <end position="376"/>
    </location>
</feature>
<feature type="compositionally biased region" description="Polar residues" evidence="2">
    <location>
        <begin position="1632"/>
        <end position="1644"/>
    </location>
</feature>
<dbReference type="InterPro" id="IPR011011">
    <property type="entry name" value="Znf_FYVE_PHD"/>
</dbReference>
<reference evidence="4" key="1">
    <citation type="submission" date="2025-08" db="UniProtKB">
        <authorList>
            <consortium name="Ensembl"/>
        </authorList>
    </citation>
    <scope>IDENTIFICATION</scope>
</reference>
<feature type="region of interest" description="Disordered" evidence="2">
    <location>
        <begin position="787"/>
        <end position="806"/>
    </location>
</feature>
<feature type="domain" description="TFIIS central" evidence="3">
    <location>
        <begin position="516"/>
        <end position="608"/>
    </location>
</feature>
<feature type="compositionally biased region" description="Basic and acidic residues" evidence="2">
    <location>
        <begin position="1936"/>
        <end position="1949"/>
    </location>
</feature>
<feature type="compositionally biased region" description="Polar residues" evidence="2">
    <location>
        <begin position="1502"/>
        <end position="1513"/>
    </location>
</feature>
<dbReference type="Gene3D" id="1.10.472.30">
    <property type="entry name" value="Transcription elongation factor S-II, central domain"/>
    <property type="match status" value="1"/>
</dbReference>
<dbReference type="Proteomes" id="UP000261520">
    <property type="component" value="Unplaced"/>
</dbReference>
<feature type="compositionally biased region" description="Acidic residues" evidence="2">
    <location>
        <begin position="1191"/>
        <end position="1209"/>
    </location>
</feature>
<feature type="compositionally biased region" description="Basic and acidic residues" evidence="2">
    <location>
        <begin position="1453"/>
        <end position="1465"/>
    </location>
</feature>
<proteinExistence type="predicted"/>
<feature type="compositionally biased region" description="Gly residues" evidence="2">
    <location>
        <begin position="2264"/>
        <end position="2284"/>
    </location>
</feature>
<feature type="region of interest" description="Disordered" evidence="2">
    <location>
        <begin position="1282"/>
        <end position="1530"/>
    </location>
</feature>
<feature type="compositionally biased region" description="Polar residues" evidence="2">
    <location>
        <begin position="1814"/>
        <end position="1832"/>
    </location>
</feature>
<reference evidence="4" key="2">
    <citation type="submission" date="2025-09" db="UniProtKB">
        <authorList>
            <consortium name="Ensembl"/>
        </authorList>
    </citation>
    <scope>IDENTIFICATION</scope>
</reference>
<feature type="compositionally biased region" description="Gly residues" evidence="2">
    <location>
        <begin position="2061"/>
        <end position="2073"/>
    </location>
</feature>
<dbReference type="InterPro" id="IPR036575">
    <property type="entry name" value="TFIIS_cen_dom_sf"/>
</dbReference>
<feature type="region of interest" description="Disordered" evidence="2">
    <location>
        <begin position="2001"/>
        <end position="2476"/>
    </location>
</feature>
<feature type="region of interest" description="Disordered" evidence="2">
    <location>
        <begin position="224"/>
        <end position="243"/>
    </location>
</feature>
<evidence type="ECO:0000313" key="5">
    <source>
        <dbReference type="Proteomes" id="UP000261520"/>
    </source>
</evidence>
<evidence type="ECO:0000259" key="3">
    <source>
        <dbReference type="PROSITE" id="PS51321"/>
    </source>
</evidence>
<feature type="compositionally biased region" description="Polar residues" evidence="2">
    <location>
        <begin position="1099"/>
        <end position="1122"/>
    </location>
</feature>
<feature type="compositionally biased region" description="Basic and acidic residues" evidence="2">
    <location>
        <begin position="1788"/>
        <end position="1812"/>
    </location>
</feature>
<feature type="region of interest" description="Disordered" evidence="2">
    <location>
        <begin position="1781"/>
        <end position="1971"/>
    </location>
</feature>
<evidence type="ECO:0000313" key="4">
    <source>
        <dbReference type="Ensembl" id="ENSPMGP00000013947.1"/>
    </source>
</evidence>
<name>A0A3B4AA70_9GOBI</name>
<feature type="region of interest" description="Disordered" evidence="2">
    <location>
        <begin position="422"/>
        <end position="518"/>
    </location>
</feature>
<evidence type="ECO:0000256" key="1">
    <source>
        <dbReference type="SAM" id="Coils"/>
    </source>
</evidence>
<feature type="compositionally biased region" description="Polar residues" evidence="2">
    <location>
        <begin position="716"/>
        <end position="731"/>
    </location>
</feature>
<feature type="compositionally biased region" description="Low complexity" evidence="2">
    <location>
        <begin position="1282"/>
        <end position="1298"/>
    </location>
</feature>
<feature type="compositionally biased region" description="Gly residues" evidence="2">
    <location>
        <begin position="2314"/>
        <end position="2327"/>
    </location>
</feature>
<dbReference type="PANTHER" id="PTHR11477">
    <property type="entry name" value="TRANSCRIPTION FACTOR S-II ZINC FINGER DOMAIN-CONTAINING PROTEIN"/>
    <property type="match status" value="1"/>
</dbReference>
<feature type="compositionally biased region" description="Gly residues" evidence="2">
    <location>
        <begin position="2587"/>
        <end position="2607"/>
    </location>
</feature>
<feature type="region of interest" description="Disordered" evidence="2">
    <location>
        <begin position="1624"/>
        <end position="1644"/>
    </location>
</feature>
<dbReference type="SMART" id="SM00510">
    <property type="entry name" value="TFS2M"/>
    <property type="match status" value="1"/>
</dbReference>
<dbReference type="Pfam" id="PF07744">
    <property type="entry name" value="SPOC"/>
    <property type="match status" value="1"/>
</dbReference>
<feature type="compositionally biased region" description="Basic and acidic residues" evidence="2">
    <location>
        <begin position="2376"/>
        <end position="2392"/>
    </location>
</feature>
<dbReference type="GO" id="GO:0005634">
    <property type="term" value="C:nucleus"/>
    <property type="evidence" value="ECO:0007669"/>
    <property type="project" value="TreeGrafter"/>
</dbReference>
<dbReference type="SUPFAM" id="SSF57903">
    <property type="entry name" value="FYVE/PHD zinc finger"/>
    <property type="match status" value="1"/>
</dbReference>
<feature type="compositionally biased region" description="Low complexity" evidence="2">
    <location>
        <begin position="2210"/>
        <end position="2219"/>
    </location>
</feature>
<feature type="compositionally biased region" description="Basic and acidic residues" evidence="2">
    <location>
        <begin position="2446"/>
        <end position="2471"/>
    </location>
</feature>
<feature type="compositionally biased region" description="Gly residues" evidence="2">
    <location>
        <begin position="2342"/>
        <end position="2366"/>
    </location>
</feature>
<feature type="compositionally biased region" description="Basic and acidic residues" evidence="2">
    <location>
        <begin position="2157"/>
        <end position="2167"/>
    </location>
</feature>
<feature type="compositionally biased region" description="Pro residues" evidence="2">
    <location>
        <begin position="434"/>
        <end position="485"/>
    </location>
</feature>
<feature type="compositionally biased region" description="Basic and acidic residues" evidence="2">
    <location>
        <begin position="2183"/>
        <end position="2192"/>
    </location>
</feature>
<dbReference type="InterPro" id="IPR013083">
    <property type="entry name" value="Znf_RING/FYVE/PHD"/>
</dbReference>
<dbReference type="PANTHER" id="PTHR11477:SF13">
    <property type="entry name" value="DEATH-INDUCER OBLITERATOR 1"/>
    <property type="match status" value="1"/>
</dbReference>
<feature type="region of interest" description="Disordered" evidence="2">
    <location>
        <begin position="1689"/>
        <end position="1710"/>
    </location>
</feature>
<feature type="compositionally biased region" description="Basic and acidic residues" evidence="2">
    <location>
        <begin position="1333"/>
        <end position="1345"/>
    </location>
</feature>
<dbReference type="SUPFAM" id="SSF46942">
    <property type="entry name" value="Elongation factor TFIIS domain 2"/>
    <property type="match status" value="1"/>
</dbReference>
<feature type="region of interest" description="Disordered" evidence="2">
    <location>
        <begin position="2481"/>
        <end position="2500"/>
    </location>
</feature>
<feature type="compositionally biased region" description="Polar residues" evidence="2">
    <location>
        <begin position="2950"/>
        <end position="2970"/>
    </location>
</feature>
<dbReference type="Gene3D" id="3.30.40.10">
    <property type="entry name" value="Zinc/RING finger domain, C3HC4 (zinc finger)"/>
    <property type="match status" value="1"/>
</dbReference>
<accession>A0A3B4AA70</accession>
<feature type="compositionally biased region" description="Low complexity" evidence="2">
    <location>
        <begin position="1045"/>
        <end position="1098"/>
    </location>
</feature>
<keyword evidence="1" id="KW-0175">Coiled coil</keyword>
<feature type="compositionally biased region" description="Basic and acidic residues" evidence="2">
    <location>
        <begin position="2616"/>
        <end position="2627"/>
    </location>
</feature>
<feature type="compositionally biased region" description="Gly residues" evidence="2">
    <location>
        <begin position="2200"/>
        <end position="2209"/>
    </location>
</feature>
<feature type="compositionally biased region" description="Acidic residues" evidence="2">
    <location>
        <begin position="1353"/>
        <end position="1367"/>
    </location>
</feature>
<feature type="compositionally biased region" description="Polar residues" evidence="2">
    <location>
        <begin position="1219"/>
        <end position="1239"/>
    </location>
</feature>
<feature type="compositionally biased region" description="Gly residues" evidence="2">
    <location>
        <begin position="2088"/>
        <end position="2097"/>
    </location>
</feature>
<feature type="compositionally biased region" description="Basic and acidic residues" evidence="2">
    <location>
        <begin position="1833"/>
        <end position="1843"/>
    </location>
</feature>
<feature type="compositionally biased region" description="Basic and acidic residues" evidence="2">
    <location>
        <begin position="2885"/>
        <end position="2903"/>
    </location>
</feature>
<feature type="compositionally biased region" description="Polar residues" evidence="2">
    <location>
        <begin position="384"/>
        <end position="393"/>
    </location>
</feature>
<sequence>QSETSETNTNTKPNLAQFKKSWGFRRSTIAKREFMEEVGDVSTSPPIVRKGRGRRSKTPSLQTTPIPRDNQKATCSSKSVLDDLEWSAPSSPASEESKPTTEMSTGGNMDPSMWQNFGSAFHTAFSLLGGADGSLMDMGQVVMTPNLIEVSDDEPDSPPPEPLVQSELLLMICCSGCQGWFHGDCVGDMKTEGKEYICLVCIEPNLLQADLTIQPDLGMSPLKSVLQSPPAEENEELENQQTQSTLKMMEVEGSTLLVKTEPDPTSVSQSSSPLCIGPGCSKPALPGSVYCGSDCIMQHAAATIKNLSVPKVPKTRARAQRKAAPAQAPAKVWVSLLYRTNILQPSERAKEPIIKKNVSKQSSTKVNSPKPSTAFTTHAKPVHSQPTTKQTKPLETPPPAPPVSRLHETGAIVVKKTTYVIPKKTPALQHRSDPAPPPSLEPTKKPSPAPSLEPTKKPSPAPSLEPTKKPSPAPSLEPTKKPSPAPVMQMETRNLPVPPAPSAPSSRPPSQPNNQVRQSIQRSLVGILFKRVCDSEELDMSENDVGKLVTNIETEMFNIFRNTDSKYMNKYRTIMFNLKDPKNKGLLFRLVQGEISPFRLVRMSQKDMQAIQPPEPPKENVPLLEQKKTVPEPIIKSKTSQSSQGGSAIPDILTCMLKDTTAEHHKHLFDVKCKICTGQSDYDSPLLAPPDSPDMESPVSHFTMGSPVLTIVESPASPTTQDSPASPSVDTPASPVMESPASPSSDDRQSAPLKSYMPAVIPACSTVTITRRDPRTAASRYAALTNSSAGLSERETQKTDSYFPLKDSPTPPVSLLSATILPKSILTKPLHSGDPRLYGSSSRNPSLKISSESGTGQFLAKQEILWKGFLNMLTIAKFVTKGYLDLPDTIQIGGRILPKTVWDYVAKLKTSVTKELCVIRFQPATDEEEVAYVSLFSYFSSRGRFGVVANSGRSIKDMYLFPLSAKEAVPAILQSLEGPGFEKNRPNLLLGLAIIQKSKRPGSLSAEVEEKRPKVSLSSDPSWIPKPPSLYGSNKEEDFQPYDPEIPISITPPSSPPRSAFSSTSSVTITSVASVSQSKTNKESTSSKTDTTTSSNETPLQTILKQLFPTKQTESNVSSEPSTKAKAGRALSMVDPIVQQFGGKTTVKEMQEEDNDDLDRPYDPEEEYDPTVGYGVVPKSNTDIKENIPEFTDDVDDDIAYDPEDETIFDDIRNEKASKNVSDSTQALKPNPPTLQDSPQRMLDELNRQIEEQKRQLKEQEEALRKQREAVGMFMAQFSVSDSLVSPPSSALPSSKLVTLQSGAAEAGNSPVLDITSEKDNFAPDIISETDNLNDKSEIQEENEKASSPGEVGDSDVEYDPEDESLFDEIQAGMLEKPRSKSQDSSVSKAEQSSSHGRRRKYSPKRRSNHERSRHRSPHRRSQRRSPSRSRRRRDRDRHHRSERTVSRHRSRDRSERHSQTRRDSTSQTRSRRHRRSSSSQRNKNSASLSPLRRREPSPSSQIAAKNETSNAIPQLKNHHENLSLRTPDNTNDAAAEEMELPTQIDVQEQPVSIGNIPGDLKQLKWATDLLMDGKLDSLIPLRELEPPTRDSPQSPDPEPRFSEQDASECMDIVKMASNVKLEPTEEKVKTESYSQPILTPDDSLSNEQETLTLVEADAVACVKVELKSEETISQIQKLDDVKPLKVEISPKNEESREDSPCKDSIPGLGDLENILQASRDGSPALTNPKQDINISSKSNKNNAALGIMGIHDQQLSNKHPMPENSSDRHIKNSRELANFSPNTFMDSTRDQHSVSDFGERGRRSSLERDFCQRNPNMRNTGPGTFVQNKNITESRYHSRGDGDITGPNPRGEAHERRGSGSFMEDTGSDSGFADPKLCGQIVETDSPQNPEWRGADFHAPWNNSGPAFRGRNSRGLPFQGPESHRGRHGGPSFDRGGEPRDSSIDRQGLHGGQSIDSNFGEFEHRDAPIDCQGPWSGGFGSGGPMESLGHYREDLERRREPGFDRGSPVDGPGPCRGGVGGPGFGRGGVLRGNSVDGPGPQRLGLEGPELDRGPMDGPGPHRGGFRGPGFGRGGDHVGDPMDSPGPHRGGFGGAGFGRDVPMRGPGYQSGVCEEPEFDRGPMDGPPPRGGFRGPRFGRGGEHGGGPIENPGSHRGGHGEPDVDRGPMDAPGAHRGGFGELGLGRDLEHRGIPMDSPGPHRGGFGGAGFGRDSPMSGPGPQSGGHDEPEFNRGPMDGPPQRGGFRGPRFGRGGEHHGPVDGPGPRRGGSGGPRFGRGGEHGGGPIENPGPHIGRHEKPNFDRGPMDGLGPQRCGFGGPGLGRGGSIDGLGHQRGGHEESGFDRGGPMDGPGPYRGGFGRPGFGRGVGQHSPMDCIGNDRGRLGETDFDRDSSMDGPGPLRGQPFGRDSPMTGLGPQSGEHEEPEFDRGPMDGPPQRGGFKGPGFGRRGEHRGPVDGPGLHRGEPGELDYDRGCMAGPEPHRSVFGRPGFGRGGEHRGGPMDDRGYLIDGHEGPDFDRECPMDGSGPYKGGFVGPGFGRGGQHRGAPIDGPGIHRGGYGDQRFGRGGGLCFNSDGPMDCPGPNRRGHGGQGFGRGGEHTGGPRGGPGLNRGEFVGPDFDRGSEQRDMGDQGPCRGFRGPGFVNNGPMDGPGPNRGGHEGPGFSRGEEHQGGPIDGPGAHRWGPHRGGLGVQGFGRDDPMDGPGPHRGGHGAQGPGRDWEHRGGPRGGHGGPDFERDGEHRHGPMDGPDPMHSSIPRGQEFRGRDGPGNPGAQRGGPRPDLGHEGEVCSPGNENWGGARGNPHPSIGGPRKEGRVPDNRGPVQTHDRQLGGLRDGLDDRRNRGDLGDPRPDDQRPERWRPEDDWNRNRENRQDDDRPERLRFRRDRRSHDRERDSGRDMRGDQRGPSRRRRSPSRDRSTHRRDQDSGPKSDLPNADCEGPKSGEIKGPISGVTGSEQSDNSTVGPNVKTEQVISPRYKTPLLPTPPEGPLFPFQSHGNPRGRGGRRR</sequence>
<evidence type="ECO:0000256" key="2">
    <source>
        <dbReference type="SAM" id="MobiDB-lite"/>
    </source>
</evidence>
<dbReference type="GO" id="GO:0006351">
    <property type="term" value="P:DNA-templated transcription"/>
    <property type="evidence" value="ECO:0007669"/>
    <property type="project" value="InterPro"/>
</dbReference>
<dbReference type="STRING" id="409849.ENSPMGP00000013947"/>
<feature type="compositionally biased region" description="Gly residues" evidence="2">
    <location>
        <begin position="2015"/>
        <end position="2031"/>
    </location>
</feature>
<feature type="region of interest" description="Disordered" evidence="2">
    <location>
        <begin position="1584"/>
        <end position="1607"/>
    </location>
</feature>
<feature type="region of interest" description="Disordered" evidence="2">
    <location>
        <begin position="2579"/>
        <end position="3005"/>
    </location>
</feature>
<dbReference type="PROSITE" id="PS51321">
    <property type="entry name" value="TFIIS_CENTRAL"/>
    <property type="match status" value="1"/>
</dbReference>
<feature type="coiled-coil region" evidence="1">
    <location>
        <begin position="1240"/>
        <end position="1270"/>
    </location>
</feature>